<dbReference type="Proteomes" id="UP000176967">
    <property type="component" value="Unassembled WGS sequence"/>
</dbReference>
<dbReference type="STRING" id="1802628.A2890_02220"/>
<accession>A0A1F4VVP2</accession>
<proteinExistence type="predicted"/>
<sequence>MLSVGLLLILAAIALWAINPIERQKQTRDRQRVEDFAALRQVIEAEESKANFSQSSTFGVPSGTAGVGASFKADGSGWVPMKIADFFPELPRDPRNGENFPDVLGSKIMGEYQFVSDGKYYILRTHLEAETNRAKYAEDGNDNSWYEVGTAPGLSTYFGL</sequence>
<evidence type="ECO:0000313" key="1">
    <source>
        <dbReference type="EMBL" id="OGC61257.1"/>
    </source>
</evidence>
<dbReference type="EMBL" id="MEVL01000014">
    <property type="protein sequence ID" value="OGC61257.1"/>
    <property type="molecule type" value="Genomic_DNA"/>
</dbReference>
<evidence type="ECO:0000313" key="2">
    <source>
        <dbReference type="Proteomes" id="UP000176967"/>
    </source>
</evidence>
<name>A0A1F4VVP2_UNCKA</name>
<dbReference type="AlphaFoldDB" id="A0A1F4VVP2"/>
<reference evidence="1 2" key="1">
    <citation type="journal article" date="2016" name="Nat. Commun.">
        <title>Thousands of microbial genomes shed light on interconnected biogeochemical processes in an aquifer system.</title>
        <authorList>
            <person name="Anantharaman K."/>
            <person name="Brown C.T."/>
            <person name="Hug L.A."/>
            <person name="Sharon I."/>
            <person name="Castelle C.J."/>
            <person name="Probst A.J."/>
            <person name="Thomas B.C."/>
            <person name="Singh A."/>
            <person name="Wilkins M.J."/>
            <person name="Karaoz U."/>
            <person name="Brodie E.L."/>
            <person name="Williams K.H."/>
            <person name="Hubbard S.S."/>
            <person name="Banfield J.F."/>
        </authorList>
    </citation>
    <scope>NUCLEOTIDE SEQUENCE [LARGE SCALE GENOMIC DNA]</scope>
</reference>
<gene>
    <name evidence="1" type="ORF">A2890_02220</name>
</gene>
<comment type="caution">
    <text evidence="1">The sequence shown here is derived from an EMBL/GenBank/DDBJ whole genome shotgun (WGS) entry which is preliminary data.</text>
</comment>
<protein>
    <submittedName>
        <fullName evidence="1">Uncharacterized protein</fullName>
    </submittedName>
</protein>
<organism evidence="1 2">
    <name type="scientific">candidate division WWE3 bacterium RIFCSPLOWO2_01_FULL_53_14</name>
    <dbReference type="NCBI Taxonomy" id="1802628"/>
    <lineage>
        <taxon>Bacteria</taxon>
        <taxon>Katanobacteria</taxon>
    </lineage>
</organism>